<feature type="compositionally biased region" description="Basic and acidic residues" evidence="2">
    <location>
        <begin position="351"/>
        <end position="363"/>
    </location>
</feature>
<feature type="compositionally biased region" description="Basic and acidic residues" evidence="2">
    <location>
        <begin position="324"/>
        <end position="344"/>
    </location>
</feature>
<feature type="compositionally biased region" description="Basic residues" evidence="2">
    <location>
        <begin position="1217"/>
        <end position="1229"/>
    </location>
</feature>
<protein>
    <submittedName>
        <fullName evidence="5">tRNA-guanine transglycosylase</fullName>
    </submittedName>
</protein>
<dbReference type="InterPro" id="IPR002616">
    <property type="entry name" value="tRNA_ribo_trans-like"/>
</dbReference>
<dbReference type="PANTHER" id="PTHR46064">
    <property type="entry name" value="QUEUINE TRNA-RIBOSYLTRANSFERASE ACCESSORY SUBUNIT 2"/>
    <property type="match status" value="1"/>
</dbReference>
<feature type="domain" description="tRNA-guanine(15) transglycosylase-like" evidence="4">
    <location>
        <begin position="608"/>
        <end position="649"/>
    </location>
</feature>
<sequence length="1251" mass="137764">MQTNILNDACACTTFKLLSRSPIGSSSSSSLPSSVEASASQELFGSRLGSFQVSKKNSKPNRNGNGRKIELETPNLITSTSRGVVPHLTLDHVMATDAIKWVHVPFETFLENNHPIIGLFDGPNPLERLLGLDHTESIVSMSLRDPLDNREMPPNGNKFINASCIRGVRQVTPDQYKFYVDTCQPDIIYALSDIPYTPAPFSQKRITKSLERSVSWLTSLLRSGSNSPAATTSTTVTNTNTTTTTTTSGGGNNPSRNILVQMVGDTNEAARRAFSNSLIEKLHGKEAEQIAPYRCLDEGILGYTFDLLPLRTSLLSSSNFSSTAEKEKEEVQKEIEEGNNDNRTRTNKVSDSIDKVSDKDKDQQQQNKRRPEEEEEEQIPNRRYIDFKPLTDPKTDEVIPRITELMKSSLGSLTPEKVRVVTGVVSPHEVLVLVRDVGVDLFDVAWAQKAADWGVALDFTFPAPTGVKREKRDLGHNIYSSRYTMDFGRLADSFWDGASSSAFASDETGASCISSSALLASSFSPSSPSPSSPSIGGGGSGGGTTTASGLLRGKSEVCPCIACSPRPLESGSELVHASADIVATSANTSTPPPTSPPNKEQAQYDPPYTRAYIHHLLHTHEMSAHAFLAAHNLSVANAFFSSIRSFLKEEVSGSGSDGSSGRERFGEEVKRFCEVYDGEMRVFKEAKRDWIAVDYARGKGRLAREKAGQGEEDLKTKVELEVGAGAEVEGSGEEVVNSRPTGIVFAFDNFSLIYGLPVLALVISIMSPTSWKLVFLITVQLLVVLLLWARARSDATFNSNFSGNSQFVLQIFQQYRILSLYALGIVILLKTLYWCLKWGAKSWGKIQRKFDNEIFTGITTVSGLQARLKDEKQRYSTLQYKLRDLQTAYSLLKVDDAGTNTKLGDLQKKHIKARSSMFALESDMKLLQARHELDRVTLKQQQLQLRLALSLASKFFVYSKKVALKNKGLSLEIQETRKNCGEIYQGYIDTNTRLQRLYKNYTASHKAITVLGICFNNEQSTSETLERTCAELEAELSSAKKNFQVYQSLAWSISGRYDKLQTDYAQQLVNADQKEQHLERLRSDLRSVVSQVQDTQDIAQIGLGDLQSGGEIRPLRYKQTMMKIGQSLDLVRLGVTELLVDMGLGLADEREMDGGGILEYAPGSVEDARRKLRVVVEAGERDLGGGCDGVEDALFGFEEKTLLDITNVQSSTPCKATKAKGGSRKSKKNKAQETIIEANTSVVSKRLNSGG</sequence>
<feature type="transmembrane region" description="Helical" evidence="3">
    <location>
        <begin position="817"/>
        <end position="836"/>
    </location>
</feature>
<dbReference type="AlphaFoldDB" id="A0A286UED3"/>
<keyword evidence="3" id="KW-0812">Transmembrane</keyword>
<dbReference type="Gene3D" id="3.20.20.105">
    <property type="entry name" value="Queuine tRNA-ribosyltransferase-like"/>
    <property type="match status" value="1"/>
</dbReference>
<dbReference type="SUPFAM" id="SSF51713">
    <property type="entry name" value="tRNA-guanine transglycosylase"/>
    <property type="match status" value="2"/>
</dbReference>
<evidence type="ECO:0000256" key="2">
    <source>
        <dbReference type="SAM" id="MobiDB-lite"/>
    </source>
</evidence>
<feature type="region of interest" description="Disordered" evidence="2">
    <location>
        <begin position="318"/>
        <end position="387"/>
    </location>
</feature>
<feature type="region of interest" description="Disordered" evidence="2">
    <location>
        <begin position="1213"/>
        <end position="1234"/>
    </location>
</feature>
<evidence type="ECO:0000256" key="3">
    <source>
        <dbReference type="SAM" id="Phobius"/>
    </source>
</evidence>
<dbReference type="Proteomes" id="UP000217199">
    <property type="component" value="Unassembled WGS sequence"/>
</dbReference>
<name>A0A286UED3_9AGAM</name>
<feature type="region of interest" description="Disordered" evidence="2">
    <location>
        <begin position="52"/>
        <end position="72"/>
    </location>
</feature>
<feature type="region of interest" description="Disordered" evidence="2">
    <location>
        <begin position="225"/>
        <end position="255"/>
    </location>
</feature>
<dbReference type="EMBL" id="NBII01000006">
    <property type="protein sequence ID" value="PAV17951.1"/>
    <property type="molecule type" value="Genomic_DNA"/>
</dbReference>
<keyword evidence="3" id="KW-0472">Membrane</keyword>
<feature type="transmembrane region" description="Helical" evidence="3">
    <location>
        <begin position="743"/>
        <end position="766"/>
    </location>
</feature>
<evidence type="ECO:0000313" key="6">
    <source>
        <dbReference type="Proteomes" id="UP000217199"/>
    </source>
</evidence>
<proteinExistence type="predicted"/>
<keyword evidence="6" id="KW-1185">Reference proteome</keyword>
<evidence type="ECO:0000259" key="4">
    <source>
        <dbReference type="Pfam" id="PF01702"/>
    </source>
</evidence>
<organism evidence="5 6">
    <name type="scientific">Pyrrhoderma noxium</name>
    <dbReference type="NCBI Taxonomy" id="2282107"/>
    <lineage>
        <taxon>Eukaryota</taxon>
        <taxon>Fungi</taxon>
        <taxon>Dikarya</taxon>
        <taxon>Basidiomycota</taxon>
        <taxon>Agaricomycotina</taxon>
        <taxon>Agaricomycetes</taxon>
        <taxon>Hymenochaetales</taxon>
        <taxon>Hymenochaetaceae</taxon>
        <taxon>Pyrrhoderma</taxon>
    </lineage>
</organism>
<accession>A0A286UED3</accession>
<feature type="compositionally biased region" description="Polar residues" evidence="2">
    <location>
        <begin position="52"/>
        <end position="64"/>
    </location>
</feature>
<evidence type="ECO:0000313" key="5">
    <source>
        <dbReference type="EMBL" id="PAV17951.1"/>
    </source>
</evidence>
<dbReference type="InterPro" id="IPR050852">
    <property type="entry name" value="Queuine_tRNA-ribosyltrfase"/>
</dbReference>
<feature type="coiled-coil region" evidence="1">
    <location>
        <begin position="1015"/>
        <end position="1091"/>
    </location>
</feature>
<keyword evidence="1" id="KW-0175">Coiled coil</keyword>
<feature type="domain" description="tRNA-guanine(15) transglycosylase-like" evidence="4">
    <location>
        <begin position="69"/>
        <end position="226"/>
    </location>
</feature>
<keyword evidence="3" id="KW-1133">Transmembrane helix</keyword>
<dbReference type="OrthoDB" id="27601at2759"/>
<comment type="caution">
    <text evidence="5">The sequence shown here is derived from an EMBL/GenBank/DDBJ whole genome shotgun (WGS) entry which is preliminary data.</text>
</comment>
<feature type="compositionally biased region" description="Gly residues" evidence="2">
    <location>
        <begin position="535"/>
        <end position="544"/>
    </location>
</feature>
<dbReference type="STRING" id="2282107.A0A286UED3"/>
<feature type="region of interest" description="Disordered" evidence="2">
    <location>
        <begin position="524"/>
        <end position="548"/>
    </location>
</feature>
<gene>
    <name evidence="5" type="ORF">PNOK_0643700</name>
</gene>
<dbReference type="InParanoid" id="A0A286UED3"/>
<evidence type="ECO:0000256" key="1">
    <source>
        <dbReference type="SAM" id="Coils"/>
    </source>
</evidence>
<dbReference type="InterPro" id="IPR036511">
    <property type="entry name" value="TGT-like_sf"/>
</dbReference>
<feature type="transmembrane region" description="Helical" evidence="3">
    <location>
        <begin position="773"/>
        <end position="791"/>
    </location>
</feature>
<dbReference type="GO" id="GO:0006400">
    <property type="term" value="P:tRNA modification"/>
    <property type="evidence" value="ECO:0007669"/>
    <property type="project" value="InterPro"/>
</dbReference>
<dbReference type="PANTHER" id="PTHR46064:SF1">
    <property type="entry name" value="QUEUINE TRNA-RIBOSYLTRANSFERASE ACCESSORY SUBUNIT 2"/>
    <property type="match status" value="1"/>
</dbReference>
<dbReference type="Pfam" id="PF01702">
    <property type="entry name" value="TGT"/>
    <property type="match status" value="2"/>
</dbReference>
<feature type="compositionally biased region" description="Low complexity" evidence="2">
    <location>
        <begin position="225"/>
        <end position="247"/>
    </location>
</feature>
<reference evidence="5 6" key="1">
    <citation type="journal article" date="2017" name="Mol. Ecol.">
        <title>Comparative and population genomic landscape of Phellinus noxius: A hypervariable fungus causing root rot in trees.</title>
        <authorList>
            <person name="Chung C.L."/>
            <person name="Lee T.J."/>
            <person name="Akiba M."/>
            <person name="Lee H.H."/>
            <person name="Kuo T.H."/>
            <person name="Liu D."/>
            <person name="Ke H.M."/>
            <person name="Yokoi T."/>
            <person name="Roa M.B."/>
            <person name="Lu M.J."/>
            <person name="Chang Y.Y."/>
            <person name="Ann P.J."/>
            <person name="Tsai J.N."/>
            <person name="Chen C.Y."/>
            <person name="Tzean S.S."/>
            <person name="Ota Y."/>
            <person name="Hattori T."/>
            <person name="Sahashi N."/>
            <person name="Liou R.F."/>
            <person name="Kikuchi T."/>
            <person name="Tsai I.J."/>
        </authorList>
    </citation>
    <scope>NUCLEOTIDE SEQUENCE [LARGE SCALE GENOMIC DNA]</scope>
    <source>
        <strain evidence="5 6">FFPRI411160</strain>
    </source>
</reference>